<dbReference type="AlphaFoldDB" id="I3SRV0"/>
<evidence type="ECO:0000313" key="1">
    <source>
        <dbReference type="EMBL" id="AFK42992.1"/>
    </source>
</evidence>
<name>I3SRV0_LOTJA</name>
<accession>I3SRV0</accession>
<reference evidence="1" key="1">
    <citation type="submission" date="2012-05" db="EMBL/GenBank/DDBJ databases">
        <authorList>
            <person name="Krishnakumar V."/>
            <person name="Cheung F."/>
            <person name="Xiao Y."/>
            <person name="Chan A."/>
            <person name="Moskal W.A."/>
            <person name="Town C.D."/>
        </authorList>
    </citation>
    <scope>NUCLEOTIDE SEQUENCE</scope>
</reference>
<proteinExistence type="evidence at transcript level"/>
<protein>
    <submittedName>
        <fullName evidence="1">Uncharacterized protein</fullName>
    </submittedName>
</protein>
<organism evidence="1">
    <name type="scientific">Lotus japonicus</name>
    <name type="common">Lotus corniculatus var. japonicus</name>
    <dbReference type="NCBI Taxonomy" id="34305"/>
    <lineage>
        <taxon>Eukaryota</taxon>
        <taxon>Viridiplantae</taxon>
        <taxon>Streptophyta</taxon>
        <taxon>Embryophyta</taxon>
        <taxon>Tracheophyta</taxon>
        <taxon>Spermatophyta</taxon>
        <taxon>Magnoliopsida</taxon>
        <taxon>eudicotyledons</taxon>
        <taxon>Gunneridae</taxon>
        <taxon>Pentapetalae</taxon>
        <taxon>rosids</taxon>
        <taxon>fabids</taxon>
        <taxon>Fabales</taxon>
        <taxon>Fabaceae</taxon>
        <taxon>Papilionoideae</taxon>
        <taxon>50 kb inversion clade</taxon>
        <taxon>NPAAA clade</taxon>
        <taxon>Hologalegina</taxon>
        <taxon>robinioid clade</taxon>
        <taxon>Loteae</taxon>
        <taxon>Lotus</taxon>
    </lineage>
</organism>
<sequence>MISSSPNFLPLSSSTSIKASIISLAFLARDPFLWFLLSSTMDWNMATRFFLALNAL</sequence>
<dbReference type="EMBL" id="BT143198">
    <property type="protein sequence ID" value="AFK42992.1"/>
    <property type="molecule type" value="mRNA"/>
</dbReference>